<dbReference type="PANTHER" id="PTHR30153">
    <property type="entry name" value="REPLICATIVE DNA HELICASE DNAB"/>
    <property type="match status" value="1"/>
</dbReference>
<dbReference type="GO" id="GO:0005524">
    <property type="term" value="F:ATP binding"/>
    <property type="evidence" value="ECO:0007669"/>
    <property type="project" value="InterPro"/>
</dbReference>
<dbReference type="EMBL" id="MZ333457">
    <property type="protein sequence ID" value="QYI86574.1"/>
    <property type="molecule type" value="Genomic_DNA"/>
</dbReference>
<keyword evidence="3" id="KW-1185">Reference proteome</keyword>
<dbReference type="PANTHER" id="PTHR30153:SF2">
    <property type="entry name" value="REPLICATIVE DNA HELICASE"/>
    <property type="match status" value="1"/>
</dbReference>
<organism evidence="2 3">
    <name type="scientific">Enterococcus phage SSsP-1</name>
    <dbReference type="NCBI Taxonomy" id="2859527"/>
    <lineage>
        <taxon>Viruses</taxon>
        <taxon>Duplodnaviria</taxon>
        <taxon>Heunggongvirae</taxon>
        <taxon>Uroviricota</taxon>
        <taxon>Caudoviricetes</taxon>
        <taxon>Saphexavirus</taxon>
        <taxon>Saphexavirus SSsP1</taxon>
    </lineage>
</organism>
<dbReference type="InterPro" id="IPR007694">
    <property type="entry name" value="DNA_helicase_DnaB-like_C"/>
</dbReference>
<reference evidence="2 3" key="1">
    <citation type="journal article" date="2022" name="Viruses">
        <title>Two Novel Lytic Bacteriophages Infecting Enterococcus spp. Are Promising Candidates for Targeted Antibacterial Therapy.</title>
        <authorList>
            <person name="Tkachev P.V."/>
            <person name="Pchelin I.M."/>
            <person name="Azarov D.V."/>
            <person name="Gorshkov A.N."/>
            <person name="Shamova O.V."/>
            <person name="Dmitriev A.V."/>
            <person name="Goncharov A.E."/>
        </authorList>
    </citation>
    <scope>NUCLEOTIDE SEQUENCE [LARGE SCALE GENOMIC DNA]</scope>
</reference>
<evidence type="ECO:0000313" key="3">
    <source>
        <dbReference type="Proteomes" id="UP000827296"/>
    </source>
</evidence>
<keyword evidence="2" id="KW-0067">ATP-binding</keyword>
<feature type="domain" description="SF4 helicase" evidence="1">
    <location>
        <begin position="168"/>
        <end position="401"/>
    </location>
</feature>
<dbReference type="Pfam" id="PF03796">
    <property type="entry name" value="DnaB_C"/>
    <property type="match status" value="1"/>
</dbReference>
<accession>A0AAE8BDX1</accession>
<keyword evidence="2" id="KW-0547">Nucleotide-binding</keyword>
<keyword evidence="2" id="KW-0378">Hydrolase</keyword>
<evidence type="ECO:0000259" key="1">
    <source>
        <dbReference type="Pfam" id="PF03796"/>
    </source>
</evidence>
<keyword evidence="2" id="KW-0347">Helicase</keyword>
<dbReference type="SUPFAM" id="SSF52540">
    <property type="entry name" value="P-loop containing nucleoside triphosphate hydrolases"/>
    <property type="match status" value="1"/>
</dbReference>
<dbReference type="InterPro" id="IPR027417">
    <property type="entry name" value="P-loop_NTPase"/>
</dbReference>
<evidence type="ECO:0000313" key="2">
    <source>
        <dbReference type="EMBL" id="QYI86574.1"/>
    </source>
</evidence>
<protein>
    <submittedName>
        <fullName evidence="2">Replicative DNA helicase</fullName>
    </submittedName>
</protein>
<dbReference type="GO" id="GO:0006260">
    <property type="term" value="P:DNA replication"/>
    <property type="evidence" value="ECO:0007669"/>
    <property type="project" value="InterPro"/>
</dbReference>
<dbReference type="GO" id="GO:0003678">
    <property type="term" value="F:DNA helicase activity"/>
    <property type="evidence" value="ECO:0007669"/>
    <property type="project" value="InterPro"/>
</dbReference>
<name>A0AAE8BDX1_9CAUD</name>
<proteinExistence type="predicted"/>
<dbReference type="Proteomes" id="UP000827296">
    <property type="component" value="Segment"/>
</dbReference>
<dbReference type="Gene3D" id="3.40.50.300">
    <property type="entry name" value="P-loop containing nucleotide triphosphate hydrolases"/>
    <property type="match status" value="1"/>
</dbReference>
<sequence length="454" mass="50692">MASVSAEMLLSKVINENDVQALNRYGVSEDLFQSPIHKEAYNYIINYSRENDGNAPAYQTLLRKVPEFDFQSSAEESYASLTKSLKNSRLQVATAAFINADLGEFWENSVKKDDPTDFINQTIHALETIKAENLVNGANGHRLEKASEWYLQEFYDRKEGKSVKFWNSHFKSLTELIGGGYQSGNLYTIFGRSGRGKSTVMLVEALEAAMNGANVLYYCLEMPKYEFTSRAVSFLSARKEVKKSRINGSDYLAGFNISDITKASFEDLNEEQDFVDFVTNLNDFIEGSFTLRAVDDDDFVNRSVAQLERDIVETGADFVVVDPMYYMHYEKNTSKTAGGDAAETSKALRRLAGRTKSVIIAVTQAEEDSNEKGGDERELNIPKRSNVKKTMALLEDASVVLAFDSCDGRFALEIVKGRSGHEGESVEGIFLPVIGYVEESLLEEVGSVFDGIEF</sequence>